<accession>A0ABX1Y0U1</accession>
<feature type="transmembrane region" description="Helical" evidence="8">
    <location>
        <begin position="317"/>
        <end position="334"/>
    </location>
</feature>
<keyword evidence="10" id="KW-1185">Reference proteome</keyword>
<feature type="transmembrane region" description="Helical" evidence="8">
    <location>
        <begin position="418"/>
        <end position="439"/>
    </location>
</feature>
<comment type="similarity">
    <text evidence="2 7">Belongs to the purine-cytosine permease (2.A.39) family.</text>
</comment>
<evidence type="ECO:0000256" key="6">
    <source>
        <dbReference type="ARBA" id="ARBA00023136"/>
    </source>
</evidence>
<dbReference type="PIRSF" id="PIRSF002744">
    <property type="entry name" value="Pur-cyt_permease"/>
    <property type="match status" value="1"/>
</dbReference>
<comment type="subcellular location">
    <subcellularLocation>
        <location evidence="1">Membrane</location>
        <topology evidence="1">Multi-pass membrane protein</topology>
    </subcellularLocation>
</comment>
<feature type="transmembrane region" description="Helical" evidence="8">
    <location>
        <begin position="24"/>
        <end position="45"/>
    </location>
</feature>
<reference evidence="9 10" key="1">
    <citation type="submission" date="2019-10" db="EMBL/GenBank/DDBJ databases">
        <title>Description of Paenibacillus terrestris sp. nov.</title>
        <authorList>
            <person name="Carlier A."/>
            <person name="Qi S."/>
        </authorList>
    </citation>
    <scope>NUCLEOTIDE SEQUENCE [LARGE SCALE GENOMIC DNA]</scope>
    <source>
        <strain evidence="9 10">LMG 31458</strain>
    </source>
</reference>
<name>A0ABX1Y0U1_9BACL</name>
<comment type="caution">
    <text evidence="9">The sequence shown here is derived from an EMBL/GenBank/DDBJ whole genome shotgun (WGS) entry which is preliminary data.</text>
</comment>
<evidence type="ECO:0000313" key="10">
    <source>
        <dbReference type="Proteomes" id="UP000616779"/>
    </source>
</evidence>
<sequence length="458" mass="50926">MKVEKHSIDFIPENERHGSPKSLFTIWFGINMQLVPVVTGALAIILGLNLFWSIVAIVAGNLIGAIFMAYHSAQGPQLGIPQMIQSRAQFGVIGAILPLILVLIMYIGFGSTGAILYSHSLTNIIPMPSTAAIVIFNIITFVIAVYGYDLIHSINRYLSIIFAVVFLVLTFLALKMPMSAEAWSIGHFNAPIFFLILSIMVTWQITYAPYVADYSRYLPVNTPTRQTFFYTYAGTVISSSWMMILGAIMATLFSDFEGNPTRGLTELVGSNFSIIINLLIILGGIAAAPVGIYGGFMSLIATLEPITKLRGTPKTRFWLMFLVTAVCTVIPIMAQDNFMHFFSNFLLLLMYFMVPWTSINLVDFYFLRKSNYNVKAIFDINGEYGRVNWIAIIAYIIGGLVEVPFVSSPLYEGSISKYLGGTDLAWIVGLIVSAAVYYYPMRRTLHGSQKNIHHNLDL</sequence>
<keyword evidence="5 8" id="KW-1133">Transmembrane helix</keyword>
<organism evidence="9 10">
    <name type="scientific">Paenibacillus phytorum</name>
    <dbReference type="NCBI Taxonomy" id="2654977"/>
    <lineage>
        <taxon>Bacteria</taxon>
        <taxon>Bacillati</taxon>
        <taxon>Bacillota</taxon>
        <taxon>Bacilli</taxon>
        <taxon>Bacillales</taxon>
        <taxon>Paenibacillaceae</taxon>
        <taxon>Paenibacillus</taxon>
    </lineage>
</organism>
<evidence type="ECO:0000256" key="3">
    <source>
        <dbReference type="ARBA" id="ARBA00022448"/>
    </source>
</evidence>
<feature type="transmembrane region" description="Helical" evidence="8">
    <location>
        <begin position="90"/>
        <end position="109"/>
    </location>
</feature>
<feature type="transmembrane region" description="Helical" evidence="8">
    <location>
        <begin position="346"/>
        <end position="366"/>
    </location>
</feature>
<feature type="transmembrane region" description="Helical" evidence="8">
    <location>
        <begin position="387"/>
        <end position="406"/>
    </location>
</feature>
<keyword evidence="3 7" id="KW-0813">Transport</keyword>
<evidence type="ECO:0000256" key="1">
    <source>
        <dbReference type="ARBA" id="ARBA00004141"/>
    </source>
</evidence>
<dbReference type="Proteomes" id="UP000616779">
    <property type="component" value="Unassembled WGS sequence"/>
</dbReference>
<evidence type="ECO:0000256" key="8">
    <source>
        <dbReference type="SAM" id="Phobius"/>
    </source>
</evidence>
<dbReference type="EMBL" id="WHOA01000165">
    <property type="protein sequence ID" value="NOU74472.1"/>
    <property type="molecule type" value="Genomic_DNA"/>
</dbReference>
<feature type="transmembrane region" description="Helical" evidence="8">
    <location>
        <begin position="51"/>
        <end position="70"/>
    </location>
</feature>
<dbReference type="Pfam" id="PF02133">
    <property type="entry name" value="Transp_cyt_pur"/>
    <property type="match status" value="1"/>
</dbReference>
<evidence type="ECO:0000256" key="5">
    <source>
        <dbReference type="ARBA" id="ARBA00022989"/>
    </source>
</evidence>
<dbReference type="PANTHER" id="PTHR31806:SF1">
    <property type="entry name" value="PURINE-CYTOSINE PERMEASE FCY2-RELATED"/>
    <property type="match status" value="1"/>
</dbReference>
<protein>
    <submittedName>
        <fullName evidence="9">Cytosine permease</fullName>
    </submittedName>
</protein>
<dbReference type="CDD" id="cd11484">
    <property type="entry name" value="SLC-NCS1sbd_CobB-like"/>
    <property type="match status" value="1"/>
</dbReference>
<dbReference type="Gene3D" id="1.10.4160.10">
    <property type="entry name" value="Hydantoin permease"/>
    <property type="match status" value="1"/>
</dbReference>
<feature type="transmembrane region" description="Helical" evidence="8">
    <location>
        <begin position="129"/>
        <end position="148"/>
    </location>
</feature>
<dbReference type="InterPro" id="IPR026030">
    <property type="entry name" value="Pur-cyt_permease_Fcy2/21/22"/>
</dbReference>
<keyword evidence="6 7" id="KW-0472">Membrane</keyword>
<proteinExistence type="inferred from homology"/>
<evidence type="ECO:0000313" key="9">
    <source>
        <dbReference type="EMBL" id="NOU74472.1"/>
    </source>
</evidence>
<evidence type="ECO:0000256" key="4">
    <source>
        <dbReference type="ARBA" id="ARBA00022692"/>
    </source>
</evidence>
<feature type="transmembrane region" description="Helical" evidence="8">
    <location>
        <begin position="274"/>
        <end position="296"/>
    </location>
</feature>
<gene>
    <name evidence="9" type="ORF">GC098_24255</name>
</gene>
<dbReference type="InterPro" id="IPR001248">
    <property type="entry name" value="Pur-cyt_permease"/>
</dbReference>
<dbReference type="RefSeq" id="WP_171645875.1">
    <property type="nucleotide sequence ID" value="NZ_WHOA01000165.1"/>
</dbReference>
<dbReference type="PANTHER" id="PTHR31806">
    <property type="entry name" value="PURINE-CYTOSINE PERMEASE FCY2-RELATED"/>
    <property type="match status" value="1"/>
</dbReference>
<evidence type="ECO:0000256" key="7">
    <source>
        <dbReference type="PIRNR" id="PIRNR002744"/>
    </source>
</evidence>
<feature type="transmembrane region" description="Helical" evidence="8">
    <location>
        <begin position="157"/>
        <end position="176"/>
    </location>
</feature>
<feature type="transmembrane region" description="Helical" evidence="8">
    <location>
        <begin position="188"/>
        <end position="208"/>
    </location>
</feature>
<feature type="transmembrane region" description="Helical" evidence="8">
    <location>
        <begin position="229"/>
        <end position="254"/>
    </location>
</feature>
<evidence type="ECO:0000256" key="2">
    <source>
        <dbReference type="ARBA" id="ARBA00008974"/>
    </source>
</evidence>
<keyword evidence="4 8" id="KW-0812">Transmembrane</keyword>